<evidence type="ECO:0000259" key="2">
    <source>
        <dbReference type="Pfam" id="PF15615"/>
    </source>
</evidence>
<dbReference type="OrthoDB" id="2663344at2"/>
<dbReference type="STRING" id="322505.SAMN04487836_13030"/>
<protein>
    <submittedName>
        <fullName evidence="3">TerB-C domain-containing protein</fullName>
    </submittedName>
</protein>
<evidence type="ECO:0000313" key="4">
    <source>
        <dbReference type="Proteomes" id="UP000183028"/>
    </source>
</evidence>
<evidence type="ECO:0000259" key="1">
    <source>
        <dbReference type="Pfam" id="PF13208"/>
    </source>
</evidence>
<feature type="domain" description="TerB-C" evidence="2">
    <location>
        <begin position="474"/>
        <end position="595"/>
    </location>
</feature>
<organism evidence="3 4">
    <name type="scientific">Sharpea azabuensis</name>
    <dbReference type="NCBI Taxonomy" id="322505"/>
    <lineage>
        <taxon>Bacteria</taxon>
        <taxon>Bacillati</taxon>
        <taxon>Bacillota</taxon>
        <taxon>Erysipelotrichia</taxon>
        <taxon>Erysipelotrichales</taxon>
        <taxon>Coprobacillaceae</taxon>
        <taxon>Sharpea</taxon>
    </lineage>
</organism>
<dbReference type="RefSeq" id="WP_074731559.1">
    <property type="nucleotide sequence ID" value="NZ_FNYK01000012.1"/>
</dbReference>
<reference evidence="4" key="1">
    <citation type="submission" date="2016-10" db="EMBL/GenBank/DDBJ databases">
        <authorList>
            <person name="Varghese N."/>
            <person name="Submissions S."/>
        </authorList>
    </citation>
    <scope>NUCLEOTIDE SEQUENCE [LARGE SCALE GENOMIC DNA]</scope>
    <source>
        <strain evidence="4">DSM 20406</strain>
    </source>
</reference>
<dbReference type="Pfam" id="PF13208">
    <property type="entry name" value="TerB_N"/>
    <property type="match status" value="1"/>
</dbReference>
<keyword evidence="4" id="KW-1185">Reference proteome</keyword>
<dbReference type="AlphaFoldDB" id="A0A1H6RYR6"/>
<feature type="domain" description="TerB N-terminal" evidence="1">
    <location>
        <begin position="153"/>
        <end position="288"/>
    </location>
</feature>
<dbReference type="InterPro" id="IPR025266">
    <property type="entry name" value="TerB_N"/>
</dbReference>
<name>A0A1H6RYR6_9FIRM</name>
<accession>A0A1H6RYR6</accession>
<dbReference type="InterPro" id="IPR028932">
    <property type="entry name" value="TerB-C"/>
</dbReference>
<proteinExistence type="predicted"/>
<dbReference type="eggNOG" id="ENOG502ZCFF">
    <property type="taxonomic scope" value="Bacteria"/>
</dbReference>
<dbReference type="EMBL" id="FNYK01000012">
    <property type="protein sequence ID" value="SEI60913.1"/>
    <property type="molecule type" value="Genomic_DNA"/>
</dbReference>
<gene>
    <name evidence="3" type="ORF">SAMN04487834_101214</name>
</gene>
<sequence>MLINEAIDYIRSKYAYSCNLDIQKNLYLVSDKKTKKWIIYFMTFFDQETNMQKAYCHLLLDELGLNLSLQQAIKDAKVESVGKFLSLDMNKINDIQILFQLIDQVFYTYDHHIITLEDHVEDSTYHETPITKKEVRRQKRILASNPQMPKLNKEEEMPAKLKEMYSLVMHNGYYDRIPNFLKQGKFMAEYEDNYPWVDEYKNYYPCYHDIPPEILRGYFSWRKKVREGEYHPIATSLSYLYVYELLNGIGCKDVEERFDKLEEFLEHFVKTIAHDERMADIVEYWIFDLALDMHFPIERAKAYFPDRLLKLDRNLMTLKKVKDHTPLEIFQSLMAFSDRSFYKSPVYKKEPEKTKEIAGMIIKNAFIDYRIKKKTLFSFIFKGQRSKDYFPLYNALYERNKEGEVLTYDIDPIRIYHLNQYNNWDIKAFQIDKFDYKFLKGFIREIDRFLRAYLEIGRKLKTDDAFDFMEPYEEKAIKEYEEKHKLMDINLASLQKIRYEAALTRESLLTEEEKEVEQQPVVEEEKDVQDHMTEVIIKKLLKNEDVTSFLQDHHLFMEVVADEINEAYYDEIGDNIVEIEDNKLVFIEDYREDIEELLYGRK</sequence>
<dbReference type="Proteomes" id="UP000183028">
    <property type="component" value="Unassembled WGS sequence"/>
</dbReference>
<dbReference type="Pfam" id="PF15615">
    <property type="entry name" value="TerB_C"/>
    <property type="match status" value="1"/>
</dbReference>
<evidence type="ECO:0000313" key="3">
    <source>
        <dbReference type="EMBL" id="SEI60913.1"/>
    </source>
</evidence>